<reference evidence="1" key="1">
    <citation type="journal article" date="2015" name="Nature">
        <title>Complex archaea that bridge the gap between prokaryotes and eukaryotes.</title>
        <authorList>
            <person name="Spang A."/>
            <person name="Saw J.H."/>
            <person name="Jorgensen S.L."/>
            <person name="Zaremba-Niedzwiedzka K."/>
            <person name="Martijn J."/>
            <person name="Lind A.E."/>
            <person name="van Eijk R."/>
            <person name="Schleper C."/>
            <person name="Guy L."/>
            <person name="Ettema T.J."/>
        </authorList>
    </citation>
    <scope>NUCLEOTIDE SEQUENCE</scope>
</reference>
<proteinExistence type="predicted"/>
<gene>
    <name evidence="1" type="ORF">LCGC14_3019090</name>
</gene>
<name>A0A0F8WVU3_9ZZZZ</name>
<dbReference type="AlphaFoldDB" id="A0A0F8WVU3"/>
<accession>A0A0F8WVU3</accession>
<dbReference type="EMBL" id="LAZR01062708">
    <property type="protein sequence ID" value="KKK60967.1"/>
    <property type="molecule type" value="Genomic_DNA"/>
</dbReference>
<evidence type="ECO:0000313" key="1">
    <source>
        <dbReference type="EMBL" id="KKK60967.1"/>
    </source>
</evidence>
<protein>
    <recommendedName>
        <fullName evidence="2">DUF115 domain-containing protein</fullName>
    </recommendedName>
</protein>
<organism evidence="1">
    <name type="scientific">marine sediment metagenome</name>
    <dbReference type="NCBI Taxonomy" id="412755"/>
    <lineage>
        <taxon>unclassified sequences</taxon>
        <taxon>metagenomes</taxon>
        <taxon>ecological metagenomes</taxon>
    </lineage>
</organism>
<comment type="caution">
    <text evidence="1">The sequence shown here is derived from an EMBL/GenBank/DDBJ whole genome shotgun (WGS) entry which is preliminary data.</text>
</comment>
<sequence length="276" mass="31905">MKFYETTPILPVGPNPYKGIIKEFPKDPTMVVRGFSGWLYDEERADINWLLTDPTPPWLEDVHNKYSGRCFLFGTGPSIVKQLSLLKTMGDEYVFTCNRMKRWEDFPLNPFVHCVTEPQPFLEWGTTIVPDYDHPRAQNRVGCMWWPIRVPGWLWLPKAPEEIQIRWHGVQGFQEDFCAVPTGWASPLTILQLAVWMGFREFFFMGCDTSQDGQAWDVEHGRTVYPRNIRSILECFERARIDIQLAGAKVYDCAPGGRLNQEGVLPYMDLAEVLHG</sequence>
<evidence type="ECO:0008006" key="2">
    <source>
        <dbReference type="Google" id="ProtNLM"/>
    </source>
</evidence>